<evidence type="ECO:0000313" key="2">
    <source>
        <dbReference type="EMBL" id="KAI9565424.1"/>
    </source>
</evidence>
<comment type="caution">
    <text evidence="2">The sequence shown here is derived from an EMBL/GenBank/DDBJ whole genome shotgun (WGS) entry which is preliminary data.</text>
</comment>
<keyword evidence="1" id="KW-0472">Membrane</keyword>
<reference evidence="2 3" key="1">
    <citation type="submission" date="2022-05" db="EMBL/GenBank/DDBJ databases">
        <title>A multi-omics perspective on studying reproductive biology in Daphnia sinensis.</title>
        <authorList>
            <person name="Jia J."/>
        </authorList>
    </citation>
    <scope>NUCLEOTIDE SEQUENCE [LARGE SCALE GENOMIC DNA]</scope>
    <source>
        <strain evidence="2 3">WSL</strain>
    </source>
</reference>
<accession>A0AAD5Q2W6</accession>
<gene>
    <name evidence="2" type="ORF">GHT06_009216</name>
</gene>
<feature type="transmembrane region" description="Helical" evidence="1">
    <location>
        <begin position="63"/>
        <end position="85"/>
    </location>
</feature>
<proteinExistence type="predicted"/>
<organism evidence="2 3">
    <name type="scientific">Daphnia sinensis</name>
    <dbReference type="NCBI Taxonomy" id="1820382"/>
    <lineage>
        <taxon>Eukaryota</taxon>
        <taxon>Metazoa</taxon>
        <taxon>Ecdysozoa</taxon>
        <taxon>Arthropoda</taxon>
        <taxon>Crustacea</taxon>
        <taxon>Branchiopoda</taxon>
        <taxon>Diplostraca</taxon>
        <taxon>Cladocera</taxon>
        <taxon>Anomopoda</taxon>
        <taxon>Daphniidae</taxon>
        <taxon>Daphnia</taxon>
        <taxon>Daphnia similis group</taxon>
    </lineage>
</organism>
<dbReference type="Proteomes" id="UP000820818">
    <property type="component" value="Linkage Group LG1"/>
</dbReference>
<protein>
    <submittedName>
        <fullName evidence="2">Uncharacterized protein</fullName>
    </submittedName>
</protein>
<dbReference type="AlphaFoldDB" id="A0AAD5Q2W6"/>
<keyword evidence="1" id="KW-1133">Transmembrane helix</keyword>
<keyword evidence="3" id="KW-1185">Reference proteome</keyword>
<sequence length="113" mass="12815">MFPIANTKVTTAIVRMVASLLFGNDNTFVFNVHLSLSRAVSILRQSLFLFCLSARMLQECGSFFFFSFVSIFNILLLFYLFFSILLEVNAAARNCTTCFAHFALLASHLFFLC</sequence>
<feature type="transmembrane region" description="Helical" evidence="1">
    <location>
        <begin position="91"/>
        <end position="112"/>
    </location>
</feature>
<keyword evidence="1" id="KW-0812">Transmembrane</keyword>
<evidence type="ECO:0000256" key="1">
    <source>
        <dbReference type="SAM" id="Phobius"/>
    </source>
</evidence>
<evidence type="ECO:0000313" key="3">
    <source>
        <dbReference type="Proteomes" id="UP000820818"/>
    </source>
</evidence>
<dbReference type="EMBL" id="WJBH02000001">
    <property type="protein sequence ID" value="KAI9565424.1"/>
    <property type="molecule type" value="Genomic_DNA"/>
</dbReference>
<name>A0AAD5Q2W6_9CRUS</name>